<evidence type="ECO:0000313" key="3">
    <source>
        <dbReference type="Proteomes" id="UP000078542"/>
    </source>
</evidence>
<feature type="region of interest" description="Disordered" evidence="1">
    <location>
        <begin position="58"/>
        <end position="85"/>
    </location>
</feature>
<dbReference type="EMBL" id="KQ977532">
    <property type="protein sequence ID" value="KYN02107.1"/>
    <property type="molecule type" value="Genomic_DNA"/>
</dbReference>
<feature type="region of interest" description="Disordered" evidence="1">
    <location>
        <begin position="1"/>
        <end position="33"/>
    </location>
</feature>
<dbReference type="Proteomes" id="UP000078542">
    <property type="component" value="Unassembled WGS sequence"/>
</dbReference>
<protein>
    <submittedName>
        <fullName evidence="2">Uncharacterized protein</fullName>
    </submittedName>
</protein>
<feature type="compositionally biased region" description="Basic residues" evidence="1">
    <location>
        <begin position="1"/>
        <end position="10"/>
    </location>
</feature>
<name>A0A195CNQ4_9HYME</name>
<evidence type="ECO:0000313" key="2">
    <source>
        <dbReference type="EMBL" id="KYN02107.1"/>
    </source>
</evidence>
<sequence length="174" mass="19927">MGLKSTRRKTIAALTSARDRDSEVVGSHGGRRTREVENYDRYVRHGRTYLCHYRAQDAAGENERNGAKEADATGSMHSSCARRRGLRHHRRSRRCRRRVATELSDLWRNGYEPLSSTSGFSRQFAASLTPRVVDEFYTGLLLTSEHPVQRARDLSRRRAVRERRVVDDVICAPA</sequence>
<gene>
    <name evidence="2" type="ORF">ALC62_07097</name>
</gene>
<reference evidence="2 3" key="1">
    <citation type="submission" date="2016-03" db="EMBL/GenBank/DDBJ databases">
        <title>Cyphomyrmex costatus WGS genome.</title>
        <authorList>
            <person name="Nygaard S."/>
            <person name="Hu H."/>
            <person name="Boomsma J."/>
            <person name="Zhang G."/>
        </authorList>
    </citation>
    <scope>NUCLEOTIDE SEQUENCE [LARGE SCALE GENOMIC DNA]</scope>
    <source>
        <strain evidence="2">MS0001</strain>
        <tissue evidence="2">Whole body</tissue>
    </source>
</reference>
<proteinExistence type="predicted"/>
<keyword evidence="3" id="KW-1185">Reference proteome</keyword>
<organism evidence="2 3">
    <name type="scientific">Cyphomyrmex costatus</name>
    <dbReference type="NCBI Taxonomy" id="456900"/>
    <lineage>
        <taxon>Eukaryota</taxon>
        <taxon>Metazoa</taxon>
        <taxon>Ecdysozoa</taxon>
        <taxon>Arthropoda</taxon>
        <taxon>Hexapoda</taxon>
        <taxon>Insecta</taxon>
        <taxon>Pterygota</taxon>
        <taxon>Neoptera</taxon>
        <taxon>Endopterygota</taxon>
        <taxon>Hymenoptera</taxon>
        <taxon>Apocrita</taxon>
        <taxon>Aculeata</taxon>
        <taxon>Formicoidea</taxon>
        <taxon>Formicidae</taxon>
        <taxon>Myrmicinae</taxon>
        <taxon>Cyphomyrmex</taxon>
    </lineage>
</organism>
<accession>A0A195CNQ4</accession>
<evidence type="ECO:0000256" key="1">
    <source>
        <dbReference type="SAM" id="MobiDB-lite"/>
    </source>
</evidence>
<feature type="compositionally biased region" description="Basic and acidic residues" evidence="1">
    <location>
        <begin position="61"/>
        <end position="71"/>
    </location>
</feature>
<dbReference type="AlphaFoldDB" id="A0A195CNQ4"/>